<accession>A0A3B5ZMJ1</accession>
<dbReference type="Gramene" id="TraesRN1D0100039500.1">
    <property type="protein sequence ID" value="TraesRN1D0100039500.1"/>
    <property type="gene ID" value="TraesRN1D0100039500"/>
</dbReference>
<dbReference type="Gramene" id="TraesROB_scaffold_019974_01G000400.1">
    <property type="protein sequence ID" value="TraesROB_scaffold_019974_01G000400.1"/>
    <property type="gene ID" value="TraesROB_scaffold_019974_01G000400"/>
</dbReference>
<evidence type="ECO:0000313" key="3">
    <source>
        <dbReference type="Proteomes" id="UP000019116"/>
    </source>
</evidence>
<dbReference type="Gramene" id="TraesCLE_scaffold_026577_01G000300.1">
    <property type="protein sequence ID" value="TraesCLE_scaffold_026577_01G000300.1"/>
    <property type="gene ID" value="TraesCLE_scaffold_026577_01G000300"/>
</dbReference>
<dbReference type="Gramene" id="TraesCS1D03G0033800.1">
    <property type="protein sequence ID" value="TraesCS1D03G0033800.1.CDS1"/>
    <property type="gene ID" value="TraesCS1D03G0033800"/>
</dbReference>
<reference evidence="2" key="1">
    <citation type="submission" date="2018-08" db="EMBL/GenBank/DDBJ databases">
        <authorList>
            <person name="Rossello M."/>
        </authorList>
    </citation>
    <scope>NUCLEOTIDE SEQUENCE [LARGE SCALE GENOMIC DNA]</scope>
    <source>
        <strain evidence="2">cv. Chinese Spring</strain>
    </source>
</reference>
<dbReference type="OrthoDB" id="786390at2759"/>
<proteinExistence type="predicted"/>
<reference evidence="2" key="2">
    <citation type="submission" date="2018-10" db="UniProtKB">
        <authorList>
            <consortium name="EnsemblPlants"/>
        </authorList>
    </citation>
    <scope>IDENTIFICATION</scope>
</reference>
<organism evidence="2">
    <name type="scientific">Triticum aestivum</name>
    <name type="common">Wheat</name>
    <dbReference type="NCBI Taxonomy" id="4565"/>
    <lineage>
        <taxon>Eukaryota</taxon>
        <taxon>Viridiplantae</taxon>
        <taxon>Streptophyta</taxon>
        <taxon>Embryophyta</taxon>
        <taxon>Tracheophyta</taxon>
        <taxon>Spermatophyta</taxon>
        <taxon>Magnoliopsida</taxon>
        <taxon>Liliopsida</taxon>
        <taxon>Poales</taxon>
        <taxon>Poaceae</taxon>
        <taxon>BOP clade</taxon>
        <taxon>Pooideae</taxon>
        <taxon>Triticodae</taxon>
        <taxon>Triticeae</taxon>
        <taxon>Triticinae</taxon>
        <taxon>Triticum</taxon>
    </lineage>
</organism>
<dbReference type="Pfam" id="PF00931">
    <property type="entry name" value="NB-ARC"/>
    <property type="match status" value="1"/>
</dbReference>
<dbReference type="InterPro" id="IPR027417">
    <property type="entry name" value="P-loop_NTPase"/>
</dbReference>
<dbReference type="STRING" id="4565.A0A3B5ZMJ1"/>
<dbReference type="InterPro" id="IPR002182">
    <property type="entry name" value="NB-ARC"/>
</dbReference>
<dbReference type="Gramene" id="TraesWEE_scaffold_016106_01G000200.1">
    <property type="protein sequence ID" value="TraesWEE_scaffold_016106_01G000200.1"/>
    <property type="gene ID" value="TraesWEE_scaffold_016106_01G000200"/>
</dbReference>
<dbReference type="SUPFAM" id="SSF52540">
    <property type="entry name" value="P-loop containing nucleoside triphosphate hydrolases"/>
    <property type="match status" value="1"/>
</dbReference>
<evidence type="ECO:0000259" key="1">
    <source>
        <dbReference type="Pfam" id="PF00931"/>
    </source>
</evidence>
<feature type="domain" description="NB-ARC" evidence="1">
    <location>
        <begin position="1"/>
        <end position="66"/>
    </location>
</feature>
<dbReference type="Gene3D" id="3.40.50.300">
    <property type="entry name" value="P-loop containing nucleotide triphosphate hydrolases"/>
    <property type="match status" value="1"/>
</dbReference>
<name>A0A3B5ZMJ1_WHEAT</name>
<evidence type="ECO:0000313" key="2">
    <source>
        <dbReference type="EnsemblPlants" id="TraesCS1D02G016983.1.cds1"/>
    </source>
</evidence>
<dbReference type="SMR" id="A0A3B5ZMJ1"/>
<dbReference type="AlphaFoldDB" id="A0A3B5ZMJ1"/>
<dbReference type="Gramene" id="TraesCS1D02G016983.1">
    <property type="protein sequence ID" value="TraesCS1D02G016983.1.cds1"/>
    <property type="gene ID" value="TraesCS1D02G016983"/>
</dbReference>
<dbReference type="Proteomes" id="UP000019116">
    <property type="component" value="Chromosome 1D"/>
</dbReference>
<dbReference type="EnsemblPlants" id="TraesCS1D02G016983.1">
    <property type="protein sequence ID" value="TraesCS1D02G016983.1.cds1"/>
    <property type="gene ID" value="TraesCS1D02G016983"/>
</dbReference>
<protein>
    <recommendedName>
        <fullName evidence="1">NB-ARC domain-containing protein</fullName>
    </recommendedName>
</protein>
<keyword evidence="3" id="KW-1185">Reference proteome</keyword>
<dbReference type="Gramene" id="TraesCAD_scaffold_008051_01G000900.1">
    <property type="protein sequence ID" value="TraesCAD_scaffold_008051_01G000900.1"/>
    <property type="gene ID" value="TraesCAD_scaffold_008051_01G000900"/>
</dbReference>
<sequence>MWHCVSENFEATAPVKSVTKLATKGRCDLSDSIELLQGRLQEVIGQKRYLLVLDDVWNTEESKWEDSLKPLLCSVGGSGSVILVRWWSYVQVWGTLY</sequence>
<dbReference type="GO" id="GO:0043531">
    <property type="term" value="F:ADP binding"/>
    <property type="evidence" value="ECO:0007669"/>
    <property type="project" value="InterPro"/>
</dbReference>